<organism evidence="3 4">
    <name type="scientific">Salinisphaera hydrothermalis (strain C41B8)</name>
    <dbReference type="NCBI Taxonomy" id="1304275"/>
    <lineage>
        <taxon>Bacteria</taxon>
        <taxon>Pseudomonadati</taxon>
        <taxon>Pseudomonadota</taxon>
        <taxon>Gammaproteobacteria</taxon>
        <taxon>Salinisphaerales</taxon>
        <taxon>Salinisphaeraceae</taxon>
        <taxon>Salinisphaera</taxon>
    </lineage>
</organism>
<dbReference type="PATRIC" id="fig|1304275.5.peg.2154"/>
<feature type="transmembrane region" description="Helical" evidence="2">
    <location>
        <begin position="299"/>
        <end position="319"/>
    </location>
</feature>
<dbReference type="Pfam" id="PF10129">
    <property type="entry name" value="OpgC_C"/>
    <property type="match status" value="1"/>
</dbReference>
<proteinExistence type="predicted"/>
<keyword evidence="4" id="KW-1185">Reference proteome</keyword>
<feature type="transmembrane region" description="Helical" evidence="2">
    <location>
        <begin position="193"/>
        <end position="215"/>
    </location>
</feature>
<dbReference type="EMBL" id="APNK01000014">
    <property type="protein sequence ID" value="KEZ77296.1"/>
    <property type="molecule type" value="Genomic_DNA"/>
</dbReference>
<feature type="transmembrane region" description="Helical" evidence="2">
    <location>
        <begin position="227"/>
        <end position="248"/>
    </location>
</feature>
<dbReference type="InterPro" id="IPR014550">
    <property type="entry name" value="UCP028704_OpgC"/>
</dbReference>
<feature type="transmembrane region" description="Helical" evidence="2">
    <location>
        <begin position="167"/>
        <end position="186"/>
    </location>
</feature>
<keyword evidence="2" id="KW-0812">Transmembrane</keyword>
<keyword evidence="2" id="KW-0472">Membrane</keyword>
<feature type="transmembrane region" description="Helical" evidence="2">
    <location>
        <begin position="50"/>
        <end position="70"/>
    </location>
</feature>
<evidence type="ECO:0008006" key="5">
    <source>
        <dbReference type="Google" id="ProtNLM"/>
    </source>
</evidence>
<feature type="transmembrane region" description="Helical" evidence="2">
    <location>
        <begin position="76"/>
        <end position="99"/>
    </location>
</feature>
<dbReference type="PANTHER" id="PTHR38592">
    <property type="entry name" value="BLL4819 PROTEIN"/>
    <property type="match status" value="1"/>
</dbReference>
<reference evidence="3 4" key="1">
    <citation type="submission" date="2013-03" db="EMBL/GenBank/DDBJ databases">
        <title>Salinisphaera hydrothermalis C41B8 Genome Sequencing.</title>
        <authorList>
            <person name="Li C."/>
            <person name="Lai Q."/>
            <person name="Shao Z."/>
        </authorList>
    </citation>
    <scope>NUCLEOTIDE SEQUENCE [LARGE SCALE GENOMIC DNA]</scope>
    <source>
        <strain evidence="3 4">C41B8</strain>
    </source>
</reference>
<evidence type="ECO:0000313" key="3">
    <source>
        <dbReference type="EMBL" id="KEZ77296.1"/>
    </source>
</evidence>
<feature type="region of interest" description="Disordered" evidence="1">
    <location>
        <begin position="1"/>
        <end position="45"/>
    </location>
</feature>
<dbReference type="STRING" id="1304275.C41B8_10560"/>
<feature type="transmembrane region" description="Helical" evidence="2">
    <location>
        <begin position="119"/>
        <end position="136"/>
    </location>
</feature>
<dbReference type="PANTHER" id="PTHR38592:SF3">
    <property type="entry name" value="BLL4819 PROTEIN"/>
    <property type="match status" value="1"/>
</dbReference>
<gene>
    <name evidence="3" type="ORF">C41B8_10560</name>
</gene>
<keyword evidence="2" id="KW-1133">Transmembrane helix</keyword>
<evidence type="ECO:0000313" key="4">
    <source>
        <dbReference type="Proteomes" id="UP000028302"/>
    </source>
</evidence>
<dbReference type="PIRSF" id="PIRSF028704">
    <property type="entry name" value="UPC028704"/>
    <property type="match status" value="1"/>
</dbReference>
<feature type="transmembrane region" description="Helical" evidence="2">
    <location>
        <begin position="364"/>
        <end position="383"/>
    </location>
</feature>
<sequence>MKPSLQTVGHALWRSPDERNTDPRRAHRPAREPEVPGEHRRPGRDNRIDTLRGLLLVIMTIDHLGGPLYAISYSPLGFVTAAEGFVFLSGYMFALAYVLRAPDLRTLRRTSIRRAALIYRYYIAALALLVGLTWLLPRLGVYWHLGGTIHHPWVWNLLSFAMVNQPAYFDILPMYVVFVLVTPFAVLGIRRGYAGLVAAASVGIWAIGSLLHPAGPLTALLAGDYRAGHFNLLCWQLLWTLGLLLGCYRDTVRRALGRMPASAWLALLVFLGALCLARHDLLSIGLSAQDSALDSTKMGWLRLFDTLGLLVLTAGLLRFVPRTARVPWLDYLGRSSIQVFTFQVLLVYLDMGIGFRVEALGSPALHVVYTLACVLTLTLPAFLHHRRRQRA</sequence>
<name>A0A084IKR2_SALHC</name>
<dbReference type="Proteomes" id="UP000028302">
    <property type="component" value="Unassembled WGS sequence"/>
</dbReference>
<comment type="caution">
    <text evidence="3">The sequence shown here is derived from an EMBL/GenBank/DDBJ whole genome shotgun (WGS) entry which is preliminary data.</text>
</comment>
<dbReference type="AlphaFoldDB" id="A0A084IKR2"/>
<feature type="transmembrane region" description="Helical" evidence="2">
    <location>
        <begin position="260"/>
        <end position="279"/>
    </location>
</feature>
<feature type="transmembrane region" description="Helical" evidence="2">
    <location>
        <begin position="331"/>
        <end position="349"/>
    </location>
</feature>
<protein>
    <recommendedName>
        <fullName evidence="5">OpgC protein</fullName>
    </recommendedName>
</protein>
<feature type="compositionally biased region" description="Basic and acidic residues" evidence="1">
    <location>
        <begin position="15"/>
        <end position="45"/>
    </location>
</feature>
<evidence type="ECO:0000256" key="2">
    <source>
        <dbReference type="SAM" id="Phobius"/>
    </source>
</evidence>
<evidence type="ECO:0000256" key="1">
    <source>
        <dbReference type="SAM" id="MobiDB-lite"/>
    </source>
</evidence>
<dbReference type="eggNOG" id="COG4645">
    <property type="taxonomic scope" value="Bacteria"/>
</dbReference>
<accession>A0A084IKR2</accession>